<protein>
    <recommendedName>
        <fullName evidence="4">Transposase MuDR plant domain-containing protein</fullName>
    </recommendedName>
</protein>
<dbReference type="EMBL" id="JBFOLJ010000002">
    <property type="protein sequence ID" value="KAL2552227.1"/>
    <property type="molecule type" value="Genomic_DNA"/>
</dbReference>
<evidence type="ECO:0000256" key="1">
    <source>
        <dbReference type="SAM" id="MobiDB-lite"/>
    </source>
</evidence>
<sequence>MPLSSHLRTANCFESFGAALGNTWMREMTSHLSVNGIVELLFVTEMDLSGNNGVPTTNEPGENSDATDTEPYFNDLDYSLGEDDDLIFEQNVTSSIELDARKERNKTNETNDSHSLENPPPDELRSVYSNSEEEVVQYPEFNAEKEMLILSLKWKRSFDQERNSRQQPIFFSINSKFEVRFPVNNANRVKAICKGDKCL</sequence>
<reference evidence="3" key="1">
    <citation type="submission" date="2024-07" db="EMBL/GenBank/DDBJ databases">
        <title>Two chromosome-level genome assemblies of Korean endemic species Abeliophyllum distichum and Forsythia ovata (Oleaceae).</title>
        <authorList>
            <person name="Jang H."/>
        </authorList>
    </citation>
    <scope>NUCLEOTIDE SEQUENCE [LARGE SCALE GENOMIC DNA]</scope>
</reference>
<comment type="caution">
    <text evidence="2">The sequence shown here is derived from an EMBL/GenBank/DDBJ whole genome shotgun (WGS) entry which is preliminary data.</text>
</comment>
<gene>
    <name evidence="2" type="ORF">Fot_05846</name>
</gene>
<organism evidence="2 3">
    <name type="scientific">Forsythia ovata</name>
    <dbReference type="NCBI Taxonomy" id="205694"/>
    <lineage>
        <taxon>Eukaryota</taxon>
        <taxon>Viridiplantae</taxon>
        <taxon>Streptophyta</taxon>
        <taxon>Embryophyta</taxon>
        <taxon>Tracheophyta</taxon>
        <taxon>Spermatophyta</taxon>
        <taxon>Magnoliopsida</taxon>
        <taxon>eudicotyledons</taxon>
        <taxon>Gunneridae</taxon>
        <taxon>Pentapetalae</taxon>
        <taxon>asterids</taxon>
        <taxon>lamiids</taxon>
        <taxon>Lamiales</taxon>
        <taxon>Oleaceae</taxon>
        <taxon>Forsythieae</taxon>
        <taxon>Forsythia</taxon>
    </lineage>
</organism>
<evidence type="ECO:0008006" key="4">
    <source>
        <dbReference type="Google" id="ProtNLM"/>
    </source>
</evidence>
<name>A0ABD1WRN8_9LAMI</name>
<feature type="region of interest" description="Disordered" evidence="1">
    <location>
        <begin position="98"/>
        <end position="131"/>
    </location>
</feature>
<evidence type="ECO:0000313" key="2">
    <source>
        <dbReference type="EMBL" id="KAL2552227.1"/>
    </source>
</evidence>
<keyword evidence="3" id="KW-1185">Reference proteome</keyword>
<evidence type="ECO:0000313" key="3">
    <source>
        <dbReference type="Proteomes" id="UP001604277"/>
    </source>
</evidence>
<feature type="compositionally biased region" description="Basic and acidic residues" evidence="1">
    <location>
        <begin position="98"/>
        <end position="115"/>
    </location>
</feature>
<feature type="region of interest" description="Disordered" evidence="1">
    <location>
        <begin position="51"/>
        <end position="75"/>
    </location>
</feature>
<dbReference type="AlphaFoldDB" id="A0ABD1WRN8"/>
<feature type="compositionally biased region" description="Polar residues" evidence="1">
    <location>
        <begin position="51"/>
        <end position="66"/>
    </location>
</feature>
<dbReference type="Proteomes" id="UP001604277">
    <property type="component" value="Unassembled WGS sequence"/>
</dbReference>
<accession>A0ABD1WRN8</accession>
<proteinExistence type="predicted"/>